<dbReference type="GO" id="GO:0005762">
    <property type="term" value="C:mitochondrial large ribosomal subunit"/>
    <property type="evidence" value="ECO:0007669"/>
    <property type="project" value="TreeGrafter"/>
</dbReference>
<comment type="caution">
    <text evidence="4">The sequence shown here is derived from an EMBL/GenBank/DDBJ whole genome shotgun (WGS) entry which is preliminary data.</text>
</comment>
<protein>
    <recommendedName>
        <fullName evidence="6">54S ribosomal protein L8, mitochondrial</fullName>
    </recommendedName>
</protein>
<sequence>MPSLQKFHANVARHVKLMDKNLCANLIRHEYIVTGRTKAKRSQSKIERFLSRAVHENKHMSEKDEEFKLKNNKAFSFLQPPDRQEVGSKVLNELVGRYPKRTHGFTRIIKLEPRLGEDKAPMSVLELVDSDYEIKFWFTAKIVARLELQGLELDDLTKHTVSKLTKFRVNGKDKFREAVETAKVEFFKYDPESGEVTDADMKENLKNLPRNLEYNGGSMSGKLLMSKKFNTIPRPEAKKVDLPKSPFLSS</sequence>
<evidence type="ECO:0000313" key="4">
    <source>
        <dbReference type="EMBL" id="KSA02787.1"/>
    </source>
</evidence>
<organism evidence="4 5">
    <name type="scientific">Debaryomyces fabryi</name>
    <dbReference type="NCBI Taxonomy" id="58627"/>
    <lineage>
        <taxon>Eukaryota</taxon>
        <taxon>Fungi</taxon>
        <taxon>Dikarya</taxon>
        <taxon>Ascomycota</taxon>
        <taxon>Saccharomycotina</taxon>
        <taxon>Pichiomycetes</taxon>
        <taxon>Debaryomycetaceae</taxon>
        <taxon>Debaryomyces</taxon>
    </lineage>
</organism>
<proteinExistence type="inferred from homology"/>
<name>A0A0V1Q2U4_9ASCO</name>
<dbReference type="AlphaFoldDB" id="A0A0V1Q2U4"/>
<dbReference type="GO" id="GO:0003735">
    <property type="term" value="F:structural constituent of ribosome"/>
    <property type="evidence" value="ECO:0007669"/>
    <property type="project" value="InterPro"/>
</dbReference>
<gene>
    <name evidence="4" type="ORF">AC631_01491</name>
</gene>
<dbReference type="Proteomes" id="UP000054251">
    <property type="component" value="Unassembled WGS sequence"/>
</dbReference>
<evidence type="ECO:0000313" key="5">
    <source>
        <dbReference type="Proteomes" id="UP000054251"/>
    </source>
</evidence>
<keyword evidence="5" id="KW-1185">Reference proteome</keyword>
<dbReference type="GO" id="GO:0006412">
    <property type="term" value="P:translation"/>
    <property type="evidence" value="ECO:0007669"/>
    <property type="project" value="InterPro"/>
</dbReference>
<dbReference type="Gene3D" id="3.90.1030.10">
    <property type="entry name" value="Ribosomal protein L17"/>
    <property type="match status" value="1"/>
</dbReference>
<dbReference type="RefSeq" id="XP_015468889.1">
    <property type="nucleotide sequence ID" value="XM_015610321.1"/>
</dbReference>
<keyword evidence="3" id="KW-0687">Ribonucleoprotein</keyword>
<accession>A0A0V1Q2U4</accession>
<evidence type="ECO:0008006" key="6">
    <source>
        <dbReference type="Google" id="ProtNLM"/>
    </source>
</evidence>
<evidence type="ECO:0000256" key="3">
    <source>
        <dbReference type="ARBA" id="ARBA00023274"/>
    </source>
</evidence>
<dbReference type="Pfam" id="PF01196">
    <property type="entry name" value="Ribosomal_L17"/>
    <property type="match status" value="1"/>
</dbReference>
<dbReference type="PANTHER" id="PTHR14413:SF16">
    <property type="entry name" value="LARGE RIBOSOMAL SUBUNIT PROTEIN BL17M"/>
    <property type="match status" value="1"/>
</dbReference>
<dbReference type="InterPro" id="IPR000456">
    <property type="entry name" value="Ribosomal_bL17"/>
</dbReference>
<evidence type="ECO:0000256" key="2">
    <source>
        <dbReference type="ARBA" id="ARBA00022980"/>
    </source>
</evidence>
<evidence type="ECO:0000256" key="1">
    <source>
        <dbReference type="ARBA" id="ARBA00008777"/>
    </source>
</evidence>
<dbReference type="InterPro" id="IPR036373">
    <property type="entry name" value="Ribosomal_bL17_sf"/>
</dbReference>
<dbReference type="SUPFAM" id="SSF64263">
    <property type="entry name" value="Prokaryotic ribosomal protein L17"/>
    <property type="match status" value="1"/>
</dbReference>
<keyword evidence="2" id="KW-0689">Ribosomal protein</keyword>
<comment type="similarity">
    <text evidence="1">Belongs to the bacterial ribosomal protein bL17 family.</text>
</comment>
<reference evidence="4 5" key="1">
    <citation type="submission" date="2015-11" db="EMBL/GenBank/DDBJ databases">
        <title>The genome of Debaryomyces fabryi.</title>
        <authorList>
            <person name="Tafer H."/>
            <person name="Lopandic K."/>
        </authorList>
    </citation>
    <scope>NUCLEOTIDE SEQUENCE [LARGE SCALE GENOMIC DNA]</scope>
    <source>
        <strain evidence="4 5">CBS 789</strain>
    </source>
</reference>
<dbReference type="OrthoDB" id="275000at2759"/>
<dbReference type="GeneID" id="26838500"/>
<dbReference type="EMBL" id="LMYN01000020">
    <property type="protein sequence ID" value="KSA02787.1"/>
    <property type="molecule type" value="Genomic_DNA"/>
</dbReference>
<dbReference type="PANTHER" id="PTHR14413">
    <property type="entry name" value="RIBOSOMAL PROTEIN L17"/>
    <property type="match status" value="1"/>
</dbReference>